<dbReference type="PANTHER" id="PTHR43668:SF2">
    <property type="entry name" value="ALLANTOINASE"/>
    <property type="match status" value="1"/>
</dbReference>
<feature type="binding site" evidence="7">
    <location>
        <position position="307"/>
    </location>
    <ligand>
        <name>substrate</name>
    </ligand>
</feature>
<keyword evidence="6 7" id="KW-0665">Pyrimidine biosynthesis</keyword>
<dbReference type="SUPFAM" id="SSF51556">
    <property type="entry name" value="Metallo-dependent hydrolases"/>
    <property type="match status" value="1"/>
</dbReference>
<evidence type="ECO:0000256" key="2">
    <source>
        <dbReference type="ARBA" id="ARBA00010286"/>
    </source>
</evidence>
<dbReference type="PANTHER" id="PTHR43668">
    <property type="entry name" value="ALLANTOINASE"/>
    <property type="match status" value="1"/>
</dbReference>
<dbReference type="InterPro" id="IPR002195">
    <property type="entry name" value="Dihydroorotase_CS"/>
</dbReference>
<dbReference type="EC" id="3.5.2.3" evidence="7"/>
<name>A0ABQ5JHB2_9LACO</name>
<feature type="active site" evidence="7">
    <location>
        <position position="303"/>
    </location>
</feature>
<feature type="binding site" evidence="7">
    <location>
        <begin position="321"/>
        <end position="322"/>
    </location>
    <ligand>
        <name>substrate</name>
    </ligand>
</feature>
<dbReference type="CDD" id="cd01317">
    <property type="entry name" value="DHOase_IIa"/>
    <property type="match status" value="1"/>
</dbReference>
<evidence type="ECO:0000313" key="9">
    <source>
        <dbReference type="EMBL" id="GKS80400.1"/>
    </source>
</evidence>
<dbReference type="Pfam" id="PF12890">
    <property type="entry name" value="DHOase"/>
    <property type="match status" value="1"/>
</dbReference>
<dbReference type="PROSITE" id="PS00483">
    <property type="entry name" value="DIHYDROOROTASE_2"/>
    <property type="match status" value="1"/>
</dbReference>
<dbReference type="PROSITE" id="PS00482">
    <property type="entry name" value="DIHYDROOROTASE_1"/>
    <property type="match status" value="1"/>
</dbReference>
<evidence type="ECO:0000256" key="3">
    <source>
        <dbReference type="ARBA" id="ARBA00022723"/>
    </source>
</evidence>
<feature type="binding site" evidence="7">
    <location>
        <position position="176"/>
    </location>
    <ligand>
        <name>Zn(2+)</name>
        <dbReference type="ChEBI" id="CHEBI:29105"/>
        <label>2</label>
    </ligand>
</feature>
<reference evidence="9" key="1">
    <citation type="journal article" date="2022" name="Int. J. Syst. Evol. Microbiol.">
        <title>A novel species of lactic acid bacteria, Ligilactobacillus pabuli sp. nov., isolated from alfalfa silage.</title>
        <authorList>
            <person name="Tohno M."/>
            <person name="Tanizawa Y."/>
            <person name="Sawada H."/>
            <person name="Sakamoto M."/>
            <person name="Ohkuma M."/>
            <person name="Kobayashi H."/>
        </authorList>
    </citation>
    <scope>NUCLEOTIDE SEQUENCE</scope>
    <source>
        <strain evidence="9">AF129</strain>
    </source>
</reference>
<dbReference type="HAMAP" id="MF_00220_B">
    <property type="entry name" value="PyrC_classI_B"/>
    <property type="match status" value="1"/>
</dbReference>
<evidence type="ECO:0000256" key="5">
    <source>
        <dbReference type="ARBA" id="ARBA00022833"/>
    </source>
</evidence>
<evidence type="ECO:0000259" key="8">
    <source>
        <dbReference type="Pfam" id="PF12890"/>
    </source>
</evidence>
<dbReference type="RefSeq" id="WP_244053906.1">
    <property type="nucleotide sequence ID" value="NZ_BQXH01000001.1"/>
</dbReference>
<dbReference type="SUPFAM" id="SSF51338">
    <property type="entry name" value="Composite domain of metallo-dependent hydrolases"/>
    <property type="match status" value="1"/>
</dbReference>
<evidence type="ECO:0000256" key="1">
    <source>
        <dbReference type="ARBA" id="ARBA00002368"/>
    </source>
</evidence>
<dbReference type="InterPro" id="IPR024403">
    <property type="entry name" value="DHOase_cat"/>
</dbReference>
<evidence type="ECO:0000256" key="7">
    <source>
        <dbReference type="HAMAP-Rule" id="MF_00220"/>
    </source>
</evidence>
<comment type="cofactor">
    <cofactor evidence="7">
        <name>Zn(2+)</name>
        <dbReference type="ChEBI" id="CHEBI:29105"/>
    </cofactor>
    <text evidence="7">Binds 2 Zn(2+) ions per subunit.</text>
</comment>
<dbReference type="NCBIfam" id="TIGR00857">
    <property type="entry name" value="pyrC_multi"/>
    <property type="match status" value="1"/>
</dbReference>
<comment type="function">
    <text evidence="1 7">Catalyzes the reversible cyclization of carbamoyl aspartate to dihydroorotate.</text>
</comment>
<keyword evidence="10" id="KW-1185">Reference proteome</keyword>
<feature type="binding site" evidence="7">
    <location>
        <begin position="59"/>
        <end position="61"/>
    </location>
    <ligand>
        <name>substrate</name>
    </ligand>
</feature>
<comment type="catalytic activity">
    <reaction evidence="7">
        <text>(S)-dihydroorotate + H2O = N-carbamoyl-L-aspartate + H(+)</text>
        <dbReference type="Rhea" id="RHEA:24296"/>
        <dbReference type="ChEBI" id="CHEBI:15377"/>
        <dbReference type="ChEBI" id="CHEBI:15378"/>
        <dbReference type="ChEBI" id="CHEBI:30864"/>
        <dbReference type="ChEBI" id="CHEBI:32814"/>
        <dbReference type="EC" id="3.5.2.3"/>
    </reaction>
</comment>
<dbReference type="InterPro" id="IPR050138">
    <property type="entry name" value="DHOase/Allantoinase_Hydrolase"/>
</dbReference>
<comment type="similarity">
    <text evidence="2 7">Belongs to the metallo-dependent hydrolases superfamily. DHOase family. Class I DHOase subfamily.</text>
</comment>
<dbReference type="Proteomes" id="UP001055149">
    <property type="component" value="Unassembled WGS sequence"/>
</dbReference>
<feature type="binding site" evidence="7">
    <location>
        <position position="149"/>
    </location>
    <ligand>
        <name>Zn(2+)</name>
        <dbReference type="ChEBI" id="CHEBI:29105"/>
        <label>2</label>
    </ligand>
</feature>
<evidence type="ECO:0000256" key="4">
    <source>
        <dbReference type="ARBA" id="ARBA00022801"/>
    </source>
</evidence>
<dbReference type="NCBIfam" id="NF006837">
    <property type="entry name" value="PRK09357.1-2"/>
    <property type="match status" value="1"/>
</dbReference>
<organism evidence="9 10">
    <name type="scientific">Ligilactobacillus pabuli</name>
    <dbReference type="NCBI Taxonomy" id="2886039"/>
    <lineage>
        <taxon>Bacteria</taxon>
        <taxon>Bacillati</taxon>
        <taxon>Bacillota</taxon>
        <taxon>Bacilli</taxon>
        <taxon>Lactobacillales</taxon>
        <taxon>Lactobacillaceae</taxon>
        <taxon>Ligilactobacillus</taxon>
    </lineage>
</organism>
<keyword evidence="3 7" id="KW-0479">Metal-binding</keyword>
<dbReference type="InterPro" id="IPR011059">
    <property type="entry name" value="Metal-dep_hydrolase_composite"/>
</dbReference>
<comment type="pathway">
    <text evidence="7">Pyrimidine metabolism; UMP biosynthesis via de novo pathway; (S)-dihydroorotate from bicarbonate: step 3/3.</text>
</comment>
<gene>
    <name evidence="7 9" type="primary">pyrC</name>
    <name evidence="9" type="ORF">LPAF129_00850</name>
</gene>
<accession>A0ABQ5JHB2</accession>
<feature type="binding site" evidence="7">
    <location>
        <position position="149"/>
    </location>
    <ligand>
        <name>Zn(2+)</name>
        <dbReference type="ChEBI" id="CHEBI:29105"/>
        <label>1</label>
    </ligand>
</feature>
<feature type="binding site" evidence="7">
    <location>
        <position position="59"/>
    </location>
    <ligand>
        <name>Zn(2+)</name>
        <dbReference type="ChEBI" id="CHEBI:29105"/>
        <label>1</label>
    </ligand>
</feature>
<dbReference type="EMBL" id="BQXH01000001">
    <property type="protein sequence ID" value="GKS80400.1"/>
    <property type="molecule type" value="Genomic_DNA"/>
</dbReference>
<keyword evidence="5 7" id="KW-0862">Zinc</keyword>
<feature type="domain" description="Dihydroorotase catalytic" evidence="8">
    <location>
        <begin position="48"/>
        <end position="234"/>
    </location>
</feature>
<feature type="binding site" evidence="7">
    <location>
        <position position="276"/>
    </location>
    <ligand>
        <name>substrate</name>
    </ligand>
</feature>
<dbReference type="Gene3D" id="3.20.20.140">
    <property type="entry name" value="Metal-dependent hydrolases"/>
    <property type="match status" value="1"/>
</dbReference>
<sequence length="424" mass="45340">MTQTLIKNGQVLVGKQLLATDVLFDQDKIVAVGKNLTAEKVIDATRLVVAPGFVDAHVHLRQPGQTAKEDIASGTLAAAHGGYTTVCAMANVTPVPNTAAQLSKMCQLNRQHGRIRVLQYAPVTVDLTTEQLTDFAAMKQAGAFALSNDGHGIQAAQTMAQACQEAVKFDLMLAAHAQDDSLFDQGVINQGEVAQQLNVRGIPASSETVQVARDLLLAAQTGVHYHVCHISTKETVELIRQAKKRGVKVTCEVTPHHLLLTEQQITSQSATNYKMNPPLRTSTDQEALLAGLQDGTIDMIATDHAPHTVADKAGSLTQAAFGITGSETAFNMLYTQLVRSGKLTLTQLLLLLSTKPAAALGLSDVGQILPGKRADLVLLDLNAQRSLQEQDFLSKGKNTPFTGETVWGQTVATIAAGQVVYRQK</sequence>
<dbReference type="InterPro" id="IPR004722">
    <property type="entry name" value="DHOase"/>
</dbReference>
<evidence type="ECO:0000313" key="10">
    <source>
        <dbReference type="Proteomes" id="UP001055149"/>
    </source>
</evidence>
<comment type="caution">
    <text evidence="9">The sequence shown here is derived from an EMBL/GenBank/DDBJ whole genome shotgun (WGS) entry which is preliminary data.</text>
</comment>
<feature type="binding site" evidence="7">
    <location>
        <position position="229"/>
    </location>
    <ligand>
        <name>Zn(2+)</name>
        <dbReference type="ChEBI" id="CHEBI:29105"/>
        <label>2</label>
    </ligand>
</feature>
<dbReference type="InterPro" id="IPR032466">
    <property type="entry name" value="Metal_Hydrolase"/>
</dbReference>
<protein>
    <recommendedName>
        <fullName evidence="7">Dihydroorotase</fullName>
        <shortName evidence="7">DHOase</shortName>
        <ecNumber evidence="7">3.5.2.3</ecNumber>
    </recommendedName>
</protein>
<feature type="binding site" evidence="7">
    <location>
        <position position="91"/>
    </location>
    <ligand>
        <name>substrate</name>
    </ligand>
</feature>
<feature type="binding site" evidence="7">
    <location>
        <position position="57"/>
    </location>
    <ligand>
        <name>Zn(2+)</name>
        <dbReference type="ChEBI" id="CHEBI:29105"/>
        <label>1</label>
    </ligand>
</feature>
<evidence type="ECO:0000256" key="6">
    <source>
        <dbReference type="ARBA" id="ARBA00022975"/>
    </source>
</evidence>
<proteinExistence type="inferred from homology"/>
<feature type="binding site" evidence="7">
    <location>
        <position position="303"/>
    </location>
    <ligand>
        <name>Zn(2+)</name>
        <dbReference type="ChEBI" id="CHEBI:29105"/>
        <label>1</label>
    </ligand>
</feature>
<keyword evidence="4 7" id="KW-0378">Hydrolase</keyword>